<dbReference type="GO" id="GO:0003924">
    <property type="term" value="F:GTPase activity"/>
    <property type="evidence" value="ECO:0007669"/>
    <property type="project" value="InterPro"/>
</dbReference>
<evidence type="ECO:0000256" key="4">
    <source>
        <dbReference type="ARBA" id="ARBA00048027"/>
    </source>
</evidence>
<evidence type="ECO:0000256" key="1">
    <source>
        <dbReference type="ARBA" id="ARBA00004496"/>
    </source>
</evidence>
<dbReference type="Gene3D" id="1.10.260.30">
    <property type="entry name" value="Signal recognition particle, SRP54 subunit, M-domain"/>
    <property type="match status" value="1"/>
</dbReference>
<dbReference type="InterPro" id="IPR000897">
    <property type="entry name" value="SRP54_GTPase_dom"/>
</dbReference>
<sequence length="378" mass="43315">MGFLNDSFKKIIDKIKGKKYIKQQDIEAIMEDIRLSFIEADVNYEVIAKFNHLIQQKTLNQQVINKLESQEQVVKIIKDTLVEILGIQNTPLQLNNSFNTILLIGLQGSGKTTTVGKLSFLINKKYKKKVLIIAADIYRFGAIEQLIHIGKQINIEVFFQKNESVLNIVRNGLQHAMYNGFETVLIDTAGRLSIEKTMIEEIRQIKNITNPSETLIVVDSLLGQQSVNIVQSFHQQLNATGVILTKMDADIKGGVALSIKYMTQLPIKFISSSEKHNDDNFEIFYPERIVSRLLNMGDLLTLIENVEDKINNEQDKKTLNSLFKKDYNYYDLEKQLKLLKQMGSMKKFLQFIPGLSSKIKNMPILEQDILKRFQAIIN</sequence>
<dbReference type="GO" id="GO:0048500">
    <property type="term" value="C:signal recognition particle"/>
    <property type="evidence" value="ECO:0007669"/>
    <property type="project" value="InterPro"/>
</dbReference>
<dbReference type="Pfam" id="PF02881">
    <property type="entry name" value="SRP54_N"/>
    <property type="match status" value="1"/>
</dbReference>
<dbReference type="EMBL" id="PUUG01000003">
    <property type="protein sequence ID" value="PQP79949.1"/>
    <property type="molecule type" value="Genomic_DNA"/>
</dbReference>
<dbReference type="SUPFAM" id="SSF52540">
    <property type="entry name" value="P-loop containing nucleoside triphosphate hydrolases"/>
    <property type="match status" value="1"/>
</dbReference>
<dbReference type="GO" id="GO:0005525">
    <property type="term" value="F:GTP binding"/>
    <property type="evidence" value="ECO:0007669"/>
    <property type="project" value="UniProtKB-KW"/>
</dbReference>
<dbReference type="Proteomes" id="UP000238672">
    <property type="component" value="Unassembled WGS sequence"/>
</dbReference>
<dbReference type="Gene3D" id="3.40.50.300">
    <property type="entry name" value="P-loop containing nucleotide triphosphate hydrolases"/>
    <property type="match status" value="1"/>
</dbReference>
<feature type="domain" description="AAA+ ATPase" evidence="5">
    <location>
        <begin position="97"/>
        <end position="271"/>
    </location>
</feature>
<organism evidence="8 9">
    <name type="scientific">Candidatus Phytoplasma phoenicium</name>
    <dbReference type="NCBI Taxonomy" id="198422"/>
    <lineage>
        <taxon>Bacteria</taxon>
        <taxon>Bacillati</taxon>
        <taxon>Mycoplasmatota</taxon>
        <taxon>Mollicutes</taxon>
        <taxon>Acholeplasmatales</taxon>
        <taxon>Acholeplasmataceae</taxon>
        <taxon>Candidatus Phytoplasma</taxon>
        <taxon>16SrIX (Pigeon pea witches'-broom group)</taxon>
    </lineage>
</organism>
<keyword evidence="3" id="KW-0342">GTP-binding</keyword>
<feature type="non-terminal residue" evidence="8">
    <location>
        <position position="378"/>
    </location>
</feature>
<dbReference type="PANTHER" id="PTHR11564">
    <property type="entry name" value="SIGNAL RECOGNITION PARTICLE 54K PROTEIN SRP54"/>
    <property type="match status" value="1"/>
</dbReference>
<dbReference type="InterPro" id="IPR013822">
    <property type="entry name" value="Signal_recog_particl_SRP54_hlx"/>
</dbReference>
<dbReference type="InterPro" id="IPR003593">
    <property type="entry name" value="AAA+_ATPase"/>
</dbReference>
<dbReference type="InterPro" id="IPR036225">
    <property type="entry name" value="SRP/SRP_N"/>
</dbReference>
<feature type="domain" description="SRP54-type proteins GTP-binding" evidence="6">
    <location>
        <begin position="98"/>
        <end position="295"/>
    </location>
</feature>
<dbReference type="InterPro" id="IPR036891">
    <property type="entry name" value="Signal_recog_part_SRP54_M_sf"/>
</dbReference>
<proteinExistence type="predicted"/>
<gene>
    <name evidence="8" type="ORF">C6B37_00325</name>
</gene>
<dbReference type="GO" id="GO:0008312">
    <property type="term" value="F:7S RNA binding"/>
    <property type="evidence" value="ECO:0007669"/>
    <property type="project" value="InterPro"/>
</dbReference>
<dbReference type="SMART" id="SM00382">
    <property type="entry name" value="AAA"/>
    <property type="match status" value="1"/>
</dbReference>
<dbReference type="PANTHER" id="PTHR11564:SF5">
    <property type="entry name" value="SIGNAL RECOGNITION PARTICLE SUBUNIT SRP54"/>
    <property type="match status" value="1"/>
</dbReference>
<keyword evidence="2" id="KW-0547">Nucleotide-binding</keyword>
<dbReference type="AlphaFoldDB" id="A0A2S8NVI0"/>
<evidence type="ECO:0000259" key="7">
    <source>
        <dbReference type="SMART" id="SM00963"/>
    </source>
</evidence>
<evidence type="ECO:0000256" key="2">
    <source>
        <dbReference type="ARBA" id="ARBA00022741"/>
    </source>
</evidence>
<comment type="catalytic activity">
    <reaction evidence="4">
        <text>GTP + H2O = GDP + phosphate + H(+)</text>
        <dbReference type="Rhea" id="RHEA:19669"/>
        <dbReference type="ChEBI" id="CHEBI:15377"/>
        <dbReference type="ChEBI" id="CHEBI:15378"/>
        <dbReference type="ChEBI" id="CHEBI:37565"/>
        <dbReference type="ChEBI" id="CHEBI:43474"/>
        <dbReference type="ChEBI" id="CHEBI:58189"/>
        <dbReference type="EC" id="3.6.5.4"/>
    </reaction>
</comment>
<dbReference type="SMART" id="SM00963">
    <property type="entry name" value="SRP54_N"/>
    <property type="match status" value="1"/>
</dbReference>
<evidence type="ECO:0000313" key="8">
    <source>
        <dbReference type="EMBL" id="PQP79949.1"/>
    </source>
</evidence>
<dbReference type="Pfam" id="PF00448">
    <property type="entry name" value="SRP54"/>
    <property type="match status" value="1"/>
</dbReference>
<dbReference type="Gene3D" id="1.20.120.140">
    <property type="entry name" value="Signal recognition particle SRP54, nucleotide-binding domain"/>
    <property type="match status" value="1"/>
</dbReference>
<accession>A0A2S8NVI0</accession>
<dbReference type="InterPro" id="IPR022941">
    <property type="entry name" value="SRP54"/>
</dbReference>
<evidence type="ECO:0000259" key="6">
    <source>
        <dbReference type="SMART" id="SM00962"/>
    </source>
</evidence>
<evidence type="ECO:0000256" key="3">
    <source>
        <dbReference type="ARBA" id="ARBA00023134"/>
    </source>
</evidence>
<keyword evidence="9" id="KW-1185">Reference proteome</keyword>
<dbReference type="SUPFAM" id="SSF47364">
    <property type="entry name" value="Domain of the SRP/SRP receptor G-proteins"/>
    <property type="match status" value="1"/>
</dbReference>
<dbReference type="SUPFAM" id="SSF47446">
    <property type="entry name" value="Signal peptide-binding domain"/>
    <property type="match status" value="1"/>
</dbReference>
<evidence type="ECO:0000313" key="9">
    <source>
        <dbReference type="Proteomes" id="UP000238672"/>
    </source>
</evidence>
<evidence type="ECO:0000259" key="5">
    <source>
        <dbReference type="SMART" id="SM00382"/>
    </source>
</evidence>
<reference evidence="8 9" key="1">
    <citation type="submission" date="2018-02" db="EMBL/GenBank/DDBJ databases">
        <title>Metagenomics reveals mixed infection of spiroplasma and phytoplasma in chicory.</title>
        <authorList>
            <person name="Polano C."/>
            <person name="Moruzzi S."/>
            <person name="Ermacora P."/>
            <person name="Ferrini F."/>
            <person name="Martini M."/>
            <person name="Firrao G."/>
        </authorList>
    </citation>
    <scope>NUCLEOTIDE SEQUENCE [LARGE SCALE GENOMIC DNA]</scope>
    <source>
        <strain evidence="8 9">ChiP</strain>
    </source>
</reference>
<name>A0A2S8NVI0_9MOLU</name>
<comment type="subcellular location">
    <subcellularLocation>
        <location evidence="1">Cytoplasm</location>
    </subcellularLocation>
</comment>
<dbReference type="InterPro" id="IPR042101">
    <property type="entry name" value="SRP54_N_sf"/>
</dbReference>
<comment type="caution">
    <text evidence="8">The sequence shown here is derived from an EMBL/GenBank/DDBJ whole genome shotgun (WGS) entry which is preliminary data.</text>
</comment>
<dbReference type="GO" id="GO:0006614">
    <property type="term" value="P:SRP-dependent cotranslational protein targeting to membrane"/>
    <property type="evidence" value="ECO:0007669"/>
    <property type="project" value="InterPro"/>
</dbReference>
<protein>
    <submittedName>
        <fullName evidence="8">Signal recognition particle protein</fullName>
    </submittedName>
</protein>
<dbReference type="SMART" id="SM00962">
    <property type="entry name" value="SRP54"/>
    <property type="match status" value="1"/>
</dbReference>
<dbReference type="InterPro" id="IPR027417">
    <property type="entry name" value="P-loop_NTPase"/>
</dbReference>
<feature type="domain" description="Signal recognition particle SRP54 helical bundle" evidence="7">
    <location>
        <begin position="1"/>
        <end position="85"/>
    </location>
</feature>